<comment type="subcellular location">
    <subcellularLocation>
        <location evidence="1">Nucleus</location>
    </subcellularLocation>
</comment>
<feature type="domain" description="BHLH" evidence="7">
    <location>
        <begin position="387"/>
        <end position="442"/>
    </location>
</feature>
<dbReference type="InterPro" id="IPR051098">
    <property type="entry name" value="NeuroDiff_E-box_TFs"/>
</dbReference>
<evidence type="ECO:0000313" key="9">
    <source>
        <dbReference type="WBParaSite" id="Bm5103a.1"/>
    </source>
</evidence>
<feature type="compositionally biased region" description="Polar residues" evidence="6">
    <location>
        <begin position="344"/>
        <end position="356"/>
    </location>
</feature>
<evidence type="ECO:0000256" key="2">
    <source>
        <dbReference type="ARBA" id="ARBA00023015"/>
    </source>
</evidence>
<dbReference type="GO" id="GO:0000981">
    <property type="term" value="F:DNA-binding transcription factor activity, RNA polymerase II-specific"/>
    <property type="evidence" value="ECO:0007669"/>
    <property type="project" value="TreeGrafter"/>
</dbReference>
<feature type="compositionally biased region" description="Basic and acidic residues" evidence="6">
    <location>
        <begin position="488"/>
        <end position="512"/>
    </location>
</feature>
<proteinExistence type="predicted"/>
<dbReference type="InterPro" id="IPR011598">
    <property type="entry name" value="bHLH_dom"/>
</dbReference>
<keyword evidence="8" id="KW-1185">Reference proteome</keyword>
<evidence type="ECO:0000256" key="5">
    <source>
        <dbReference type="ARBA" id="ARBA00023242"/>
    </source>
</evidence>
<evidence type="ECO:0000259" key="7">
    <source>
        <dbReference type="PROSITE" id="PS50888"/>
    </source>
</evidence>
<evidence type="ECO:0000256" key="1">
    <source>
        <dbReference type="ARBA" id="ARBA00004123"/>
    </source>
</evidence>
<dbReference type="GO" id="GO:0046983">
    <property type="term" value="F:protein dimerization activity"/>
    <property type="evidence" value="ECO:0007669"/>
    <property type="project" value="InterPro"/>
</dbReference>
<dbReference type="GO" id="GO:0005667">
    <property type="term" value="C:transcription regulator complex"/>
    <property type="evidence" value="ECO:0007669"/>
    <property type="project" value="TreeGrafter"/>
</dbReference>
<keyword evidence="2" id="KW-0805">Transcription regulation</keyword>
<dbReference type="Gene3D" id="4.10.280.10">
    <property type="entry name" value="Helix-loop-helix DNA-binding domain"/>
    <property type="match status" value="1"/>
</dbReference>
<reference evidence="9" key="2">
    <citation type="submission" date="2019-12" db="UniProtKB">
        <authorList>
            <consortium name="WormBaseParasite"/>
        </authorList>
    </citation>
    <scope>IDENTIFICATION</scope>
</reference>
<dbReference type="PROSITE" id="PS50888">
    <property type="entry name" value="BHLH"/>
    <property type="match status" value="1"/>
</dbReference>
<dbReference type="Proteomes" id="UP000006672">
    <property type="component" value="Unassembled WGS sequence"/>
</dbReference>
<evidence type="ECO:0000313" key="8">
    <source>
        <dbReference type="Proteomes" id="UP000006672"/>
    </source>
</evidence>
<feature type="region of interest" description="Disordered" evidence="6">
    <location>
        <begin position="344"/>
        <end position="396"/>
    </location>
</feature>
<dbReference type="PANTHER" id="PTHR11793">
    <property type="entry name" value="BASIC HELIX-LOOP-HELIX TRANSCRIPTION FACTOR"/>
    <property type="match status" value="1"/>
</dbReference>
<keyword evidence="4" id="KW-0804">Transcription</keyword>
<dbReference type="GO" id="GO:0005634">
    <property type="term" value="C:nucleus"/>
    <property type="evidence" value="ECO:0007669"/>
    <property type="project" value="UniProtKB-SubCell"/>
</dbReference>
<dbReference type="SUPFAM" id="SSF47459">
    <property type="entry name" value="HLH, helix-loop-helix DNA-binding domain"/>
    <property type="match status" value="1"/>
</dbReference>
<feature type="compositionally biased region" description="Polar residues" evidence="6">
    <location>
        <begin position="476"/>
        <end position="485"/>
    </location>
</feature>
<organism evidence="8 9">
    <name type="scientific">Brugia malayi</name>
    <name type="common">Filarial nematode worm</name>
    <dbReference type="NCBI Taxonomy" id="6279"/>
    <lineage>
        <taxon>Eukaryota</taxon>
        <taxon>Metazoa</taxon>
        <taxon>Ecdysozoa</taxon>
        <taxon>Nematoda</taxon>
        <taxon>Chromadorea</taxon>
        <taxon>Rhabditida</taxon>
        <taxon>Spirurina</taxon>
        <taxon>Spiruromorpha</taxon>
        <taxon>Filarioidea</taxon>
        <taxon>Onchocercidae</taxon>
        <taxon>Brugia</taxon>
    </lineage>
</organism>
<dbReference type="GO" id="GO:0000785">
    <property type="term" value="C:chromatin"/>
    <property type="evidence" value="ECO:0007669"/>
    <property type="project" value="TreeGrafter"/>
</dbReference>
<name>A0A5S6PP34_BRUMA</name>
<dbReference type="PANTHER" id="PTHR11793:SF13">
    <property type="entry name" value="PROTEIN DAUGHTERLESS"/>
    <property type="match status" value="1"/>
</dbReference>
<evidence type="ECO:0000256" key="6">
    <source>
        <dbReference type="SAM" id="MobiDB-lite"/>
    </source>
</evidence>
<accession>A0A5S6PP34</accession>
<feature type="region of interest" description="Disordered" evidence="6">
    <location>
        <begin position="476"/>
        <end position="512"/>
    </location>
</feature>
<dbReference type="InterPro" id="IPR036638">
    <property type="entry name" value="HLH_DNA-bd_sf"/>
</dbReference>
<dbReference type="SMART" id="SM00353">
    <property type="entry name" value="HLH"/>
    <property type="match status" value="1"/>
</dbReference>
<sequence length="512" mass="55649">MTSGHEIIGQESLPFTFPYYSTNQVNSVNSNSNSMYRCTIPQLVNHQPSPLNSSICRRNGQSGKGNLAGTGSLITPSAITTTMYSDSSNGSYNSYPLDNTQIMITPGNHDTTIHDMSSSVAAANVYWNNSNLPQHNPYNQLMTTGSYNGTMLPMHSTTDDDYTHSLSVTASVAYPVPVSASTTPANDDVVEIGKLYDNDNSNPGVTVPPSMYSTHHGTTCYPQYFPSYVPPFQPDDKQMPESLASSYLSGTGDMMRREDVAAPLHFYTHPLQNAGVTSIEDTRSIAASAPLIPTLDPYNTMSPVTGPATVRPDLVSGVGVPASRDQFDYSGILTGPGGMNGMTSATSTSSLGTIGMSTPRVSTKKRSKSVKLDSDDDARSNDDREADRRSANNARERIRVKDINMAFKELGKMCAQHLQQGSDKTQTKLGVLHQAVAVITGLEEQIRQRNLKRMLLKEQNEAILPCQGVLVTNQPSSTTDVSTIGASEEFKSESSMSKKEERRKNYGIYNRE</sequence>
<reference evidence="8" key="1">
    <citation type="journal article" date="2007" name="Science">
        <title>Draft genome of the filarial nematode parasite Brugia malayi.</title>
        <authorList>
            <person name="Ghedin E."/>
            <person name="Wang S."/>
            <person name="Spiro D."/>
            <person name="Caler E."/>
            <person name="Zhao Q."/>
            <person name="Crabtree J."/>
            <person name="Allen J.E."/>
            <person name="Delcher A.L."/>
            <person name="Guiliano D.B."/>
            <person name="Miranda-Saavedra D."/>
            <person name="Angiuoli S.V."/>
            <person name="Creasy T."/>
            <person name="Amedeo P."/>
            <person name="Haas B."/>
            <person name="El-Sayed N.M."/>
            <person name="Wortman J.R."/>
            <person name="Feldblyum T."/>
            <person name="Tallon L."/>
            <person name="Schatz M."/>
            <person name="Shumway M."/>
            <person name="Koo H."/>
            <person name="Salzberg S.L."/>
            <person name="Schobel S."/>
            <person name="Pertea M."/>
            <person name="Pop M."/>
            <person name="White O."/>
            <person name="Barton G.J."/>
            <person name="Carlow C.K."/>
            <person name="Crawford M.J."/>
            <person name="Daub J."/>
            <person name="Dimmic M.W."/>
            <person name="Estes C.F."/>
            <person name="Foster J.M."/>
            <person name="Ganatra M."/>
            <person name="Gregory W.F."/>
            <person name="Johnson N.M."/>
            <person name="Jin J."/>
            <person name="Komuniecki R."/>
            <person name="Korf I."/>
            <person name="Kumar S."/>
            <person name="Laney S."/>
            <person name="Li B.W."/>
            <person name="Li W."/>
            <person name="Lindblom T.H."/>
            <person name="Lustigman S."/>
            <person name="Ma D."/>
            <person name="Maina C.V."/>
            <person name="Martin D.M."/>
            <person name="McCarter J.P."/>
            <person name="McReynolds L."/>
            <person name="Mitreva M."/>
            <person name="Nutman T.B."/>
            <person name="Parkinson J."/>
            <person name="Peregrin-Alvarez J.M."/>
            <person name="Poole C."/>
            <person name="Ren Q."/>
            <person name="Saunders L."/>
            <person name="Sluder A.E."/>
            <person name="Smith K."/>
            <person name="Stanke M."/>
            <person name="Unnasch T.R."/>
            <person name="Ware J."/>
            <person name="Wei A.D."/>
            <person name="Weil G."/>
            <person name="Williams D.J."/>
            <person name="Zhang Y."/>
            <person name="Williams S.A."/>
            <person name="Fraser-Liggett C."/>
            <person name="Slatko B."/>
            <person name="Blaxter M.L."/>
            <person name="Scott A.L."/>
        </authorList>
    </citation>
    <scope>NUCLEOTIDE SEQUENCE</scope>
    <source>
        <strain evidence="8">FR3</strain>
    </source>
</reference>
<evidence type="ECO:0000256" key="4">
    <source>
        <dbReference type="ARBA" id="ARBA00023163"/>
    </source>
</evidence>
<dbReference type="GO" id="GO:0000978">
    <property type="term" value="F:RNA polymerase II cis-regulatory region sequence-specific DNA binding"/>
    <property type="evidence" value="ECO:0007669"/>
    <property type="project" value="TreeGrafter"/>
</dbReference>
<keyword evidence="3" id="KW-0238">DNA-binding</keyword>
<dbReference type="WBParaSite" id="Bm5103a.1">
    <property type="protein sequence ID" value="Bm5103a.1"/>
    <property type="gene ID" value="WBGene00225364"/>
</dbReference>
<dbReference type="CDD" id="cd18943">
    <property type="entry name" value="bHLH_E-protein_E47-like"/>
    <property type="match status" value="1"/>
</dbReference>
<dbReference type="AlphaFoldDB" id="A0A5S6PP34"/>
<feature type="compositionally biased region" description="Basic and acidic residues" evidence="6">
    <location>
        <begin position="370"/>
        <end position="396"/>
    </location>
</feature>
<protein>
    <submittedName>
        <fullName evidence="9">BMA-HLH-2, isoform y</fullName>
    </submittedName>
</protein>
<dbReference type="Pfam" id="PF00010">
    <property type="entry name" value="HLH"/>
    <property type="match status" value="1"/>
</dbReference>
<keyword evidence="5" id="KW-0539">Nucleus</keyword>
<evidence type="ECO:0000256" key="3">
    <source>
        <dbReference type="ARBA" id="ARBA00023125"/>
    </source>
</evidence>